<keyword evidence="1" id="KW-0472">Membrane</keyword>
<dbReference type="EMBL" id="MU863779">
    <property type="protein sequence ID" value="KAK4095825.1"/>
    <property type="molecule type" value="Genomic_DNA"/>
</dbReference>
<keyword evidence="3" id="KW-1185">Reference proteome</keyword>
<proteinExistence type="predicted"/>
<evidence type="ECO:0000313" key="2">
    <source>
        <dbReference type="EMBL" id="KAK4095825.1"/>
    </source>
</evidence>
<feature type="transmembrane region" description="Helical" evidence="1">
    <location>
        <begin position="139"/>
        <end position="172"/>
    </location>
</feature>
<organism evidence="2 3">
    <name type="scientific">Parathielavia hyrcaniae</name>
    <dbReference type="NCBI Taxonomy" id="113614"/>
    <lineage>
        <taxon>Eukaryota</taxon>
        <taxon>Fungi</taxon>
        <taxon>Dikarya</taxon>
        <taxon>Ascomycota</taxon>
        <taxon>Pezizomycotina</taxon>
        <taxon>Sordariomycetes</taxon>
        <taxon>Sordariomycetidae</taxon>
        <taxon>Sordariales</taxon>
        <taxon>Chaetomiaceae</taxon>
        <taxon>Parathielavia</taxon>
    </lineage>
</organism>
<dbReference type="AlphaFoldDB" id="A0AAN6PTK1"/>
<protein>
    <submittedName>
        <fullName evidence="2">Uncharacterized protein</fullName>
    </submittedName>
</protein>
<keyword evidence="1" id="KW-1133">Transmembrane helix</keyword>
<sequence length="174" mass="17457">METTSSELEAGIGVEGASSCSSACRCFVTSFRPLGPLAFLLFRVLDLPLLSAAPSFSVSTLALAPAACWSAPVTGAGVLVDGLWPATGVALSKASSGFKEASVPGRVTPGPVTVVDSYPGSSETAELGRRPSLLPSPPATLFVFFPACPVTLSVCAAFSGVGCVACFSGLAARP</sequence>
<keyword evidence="1" id="KW-0812">Transmembrane</keyword>
<dbReference type="Proteomes" id="UP001305647">
    <property type="component" value="Unassembled WGS sequence"/>
</dbReference>
<evidence type="ECO:0000256" key="1">
    <source>
        <dbReference type="SAM" id="Phobius"/>
    </source>
</evidence>
<evidence type="ECO:0000313" key="3">
    <source>
        <dbReference type="Proteomes" id="UP001305647"/>
    </source>
</evidence>
<accession>A0AAN6PTK1</accession>
<comment type="caution">
    <text evidence="2">The sequence shown here is derived from an EMBL/GenBank/DDBJ whole genome shotgun (WGS) entry which is preliminary data.</text>
</comment>
<reference evidence="2" key="1">
    <citation type="journal article" date="2023" name="Mol. Phylogenet. Evol.">
        <title>Genome-scale phylogeny and comparative genomics of the fungal order Sordariales.</title>
        <authorList>
            <person name="Hensen N."/>
            <person name="Bonometti L."/>
            <person name="Westerberg I."/>
            <person name="Brannstrom I.O."/>
            <person name="Guillou S."/>
            <person name="Cros-Aarteil S."/>
            <person name="Calhoun S."/>
            <person name="Haridas S."/>
            <person name="Kuo A."/>
            <person name="Mondo S."/>
            <person name="Pangilinan J."/>
            <person name="Riley R."/>
            <person name="LaButti K."/>
            <person name="Andreopoulos B."/>
            <person name="Lipzen A."/>
            <person name="Chen C."/>
            <person name="Yan M."/>
            <person name="Daum C."/>
            <person name="Ng V."/>
            <person name="Clum A."/>
            <person name="Steindorff A."/>
            <person name="Ohm R.A."/>
            <person name="Martin F."/>
            <person name="Silar P."/>
            <person name="Natvig D.O."/>
            <person name="Lalanne C."/>
            <person name="Gautier V."/>
            <person name="Ament-Velasquez S.L."/>
            <person name="Kruys A."/>
            <person name="Hutchinson M.I."/>
            <person name="Powell A.J."/>
            <person name="Barry K."/>
            <person name="Miller A.N."/>
            <person name="Grigoriev I.V."/>
            <person name="Debuchy R."/>
            <person name="Gladieux P."/>
            <person name="Hiltunen Thoren M."/>
            <person name="Johannesson H."/>
        </authorList>
    </citation>
    <scope>NUCLEOTIDE SEQUENCE</scope>
    <source>
        <strain evidence="2">CBS 757.83</strain>
    </source>
</reference>
<gene>
    <name evidence="2" type="ORF">N658DRAFT_89376</name>
</gene>
<reference evidence="2" key="2">
    <citation type="submission" date="2023-05" db="EMBL/GenBank/DDBJ databases">
        <authorList>
            <consortium name="Lawrence Berkeley National Laboratory"/>
            <person name="Steindorff A."/>
            <person name="Hensen N."/>
            <person name="Bonometti L."/>
            <person name="Westerberg I."/>
            <person name="Brannstrom I.O."/>
            <person name="Guillou S."/>
            <person name="Cros-Aarteil S."/>
            <person name="Calhoun S."/>
            <person name="Haridas S."/>
            <person name="Kuo A."/>
            <person name="Mondo S."/>
            <person name="Pangilinan J."/>
            <person name="Riley R."/>
            <person name="Labutti K."/>
            <person name="Andreopoulos B."/>
            <person name="Lipzen A."/>
            <person name="Chen C."/>
            <person name="Yanf M."/>
            <person name="Daum C."/>
            <person name="Ng V."/>
            <person name="Clum A."/>
            <person name="Ohm R."/>
            <person name="Martin F."/>
            <person name="Silar P."/>
            <person name="Natvig D."/>
            <person name="Lalanne C."/>
            <person name="Gautier V."/>
            <person name="Ament-Velasquez S.L."/>
            <person name="Kruys A."/>
            <person name="Hutchinson M.I."/>
            <person name="Powell A.J."/>
            <person name="Barry K."/>
            <person name="Miller A.N."/>
            <person name="Grigoriev I.V."/>
            <person name="Debuchy R."/>
            <person name="Gladieux P."/>
            <person name="Thoren M.H."/>
            <person name="Johannesson H."/>
        </authorList>
    </citation>
    <scope>NUCLEOTIDE SEQUENCE</scope>
    <source>
        <strain evidence="2">CBS 757.83</strain>
    </source>
</reference>
<name>A0AAN6PTK1_9PEZI</name>